<evidence type="ECO:0000256" key="10">
    <source>
        <dbReference type="ARBA" id="ARBA00023136"/>
    </source>
</evidence>
<evidence type="ECO:0000256" key="14">
    <source>
        <dbReference type="SAM" id="MobiDB-lite"/>
    </source>
</evidence>
<feature type="domain" description="EF-hand" evidence="16">
    <location>
        <begin position="429"/>
        <end position="464"/>
    </location>
</feature>
<comment type="similarity">
    <text evidence="3">Belongs to the 1-acyl-sn-glycerol-3-phosphate acyltransferase family.</text>
</comment>
<gene>
    <name evidence="17" type="ORF">SELMODRAFT_420881</name>
</gene>
<keyword evidence="8 15" id="KW-1133">Transmembrane helix</keyword>
<dbReference type="GO" id="GO:0005509">
    <property type="term" value="F:calcium ion binding"/>
    <property type="evidence" value="ECO:0007669"/>
    <property type="project" value="InterPro"/>
</dbReference>
<evidence type="ECO:0000256" key="8">
    <source>
        <dbReference type="ARBA" id="ARBA00022989"/>
    </source>
</evidence>
<keyword evidence="6 15" id="KW-0812">Transmembrane</keyword>
<dbReference type="Gene3D" id="1.10.238.10">
    <property type="entry name" value="EF-hand"/>
    <property type="match status" value="1"/>
</dbReference>
<protein>
    <recommendedName>
        <fullName evidence="16">EF-hand domain-containing protein</fullName>
    </recommendedName>
</protein>
<organism evidence="18">
    <name type="scientific">Selaginella moellendorffii</name>
    <name type="common">Spikemoss</name>
    <dbReference type="NCBI Taxonomy" id="88036"/>
    <lineage>
        <taxon>Eukaryota</taxon>
        <taxon>Viridiplantae</taxon>
        <taxon>Streptophyta</taxon>
        <taxon>Embryophyta</taxon>
        <taxon>Tracheophyta</taxon>
        <taxon>Lycopodiopsida</taxon>
        <taxon>Selaginellales</taxon>
        <taxon>Selaginellaceae</taxon>
        <taxon>Selaginella</taxon>
    </lineage>
</organism>
<sequence>MEKVDLTLGEGRTIRKCLWLSYKMRKRGGGVKFLGQQMPVLDAEMPFNPFVNRHVSISSNYELTKTLLLLPLFVFRVSVFILLLVVGLALTKLALLGAREVLNAPLPFWRRKLLWPVRYLARCLLFFCGYHWIGVKGKPGRKRDAPVLVCNHVTFVDPVYIFYKHLPVIVTAEENLNYPFMGTIISAMQPITIRRESQESRNKAGVEIRKRAKSPEWKNSLMIFPEGTTTNGKAMVSFKSGAFSSSSPVQPMVVRYPHVHLDPSWVADGPSAYALLFRLMTQFHNYMEIEYLPVMRPSKQENPRSFAERVRAEMARALNVVVTEHTFDDVSMVDAARGASSKLDLLEFGRFERLYRVTPKEAKRFFRKFRALDVQRNGVASEEDLADYLDLPSCEAVSKVYELFDSKGCGYFSFRQYAAGLLFISRHERFREAAEAVFERLDRDGDGLLSSSDFSAGLSELVPGTSREHAKALWDRINAKQGRFVHRIELLTFLDRNPEYVAVFLFGAPRLLSNVKAETTILEPSSTDQKNFTGFTTDASPGPSV</sequence>
<evidence type="ECO:0000256" key="12">
    <source>
        <dbReference type="ARBA" id="ARBA00023264"/>
    </source>
</evidence>
<dbReference type="Proteomes" id="UP000001514">
    <property type="component" value="Unassembled WGS sequence"/>
</dbReference>
<evidence type="ECO:0000256" key="9">
    <source>
        <dbReference type="ARBA" id="ARBA00023098"/>
    </source>
</evidence>
<dbReference type="SMART" id="SM00563">
    <property type="entry name" value="PlsC"/>
    <property type="match status" value="1"/>
</dbReference>
<keyword evidence="7" id="KW-0106">Calcium</keyword>
<evidence type="ECO:0000313" key="17">
    <source>
        <dbReference type="EMBL" id="EFJ17501.1"/>
    </source>
</evidence>
<dbReference type="InterPro" id="IPR018247">
    <property type="entry name" value="EF_Hand_1_Ca_BS"/>
</dbReference>
<dbReference type="UniPathway" id="UPA00085"/>
<dbReference type="EMBL" id="GL377613">
    <property type="protein sequence ID" value="EFJ17501.1"/>
    <property type="molecule type" value="Genomic_DNA"/>
</dbReference>
<comment type="pathway">
    <text evidence="2">Lipid metabolism; phospholipid metabolism.</text>
</comment>
<feature type="region of interest" description="Disordered" evidence="14">
    <location>
        <begin position="526"/>
        <end position="545"/>
    </location>
</feature>
<evidence type="ECO:0000256" key="3">
    <source>
        <dbReference type="ARBA" id="ARBA00008655"/>
    </source>
</evidence>
<dbReference type="Gramene" id="EFJ17501">
    <property type="protein sequence ID" value="EFJ17501"/>
    <property type="gene ID" value="SELMODRAFT_420881"/>
</dbReference>
<dbReference type="SUPFAM" id="SSF47473">
    <property type="entry name" value="EF-hand"/>
    <property type="match status" value="1"/>
</dbReference>
<dbReference type="CDD" id="cd07991">
    <property type="entry name" value="LPLAT_LPCAT1-like"/>
    <property type="match status" value="1"/>
</dbReference>
<keyword evidence="5" id="KW-0808">Transferase</keyword>
<keyword evidence="10 15" id="KW-0472">Membrane</keyword>
<evidence type="ECO:0000256" key="5">
    <source>
        <dbReference type="ARBA" id="ARBA00022679"/>
    </source>
</evidence>
<dbReference type="Pfam" id="PF01553">
    <property type="entry name" value="Acyltransferase"/>
    <property type="match status" value="1"/>
</dbReference>
<keyword evidence="18" id="KW-1185">Reference proteome</keyword>
<evidence type="ECO:0000256" key="4">
    <source>
        <dbReference type="ARBA" id="ARBA00022516"/>
    </source>
</evidence>
<keyword evidence="11" id="KW-0594">Phospholipid biosynthesis</keyword>
<dbReference type="STRING" id="88036.D8SDF0"/>
<dbReference type="PANTHER" id="PTHR23063">
    <property type="entry name" value="PHOSPHOLIPID ACYLTRANSFERASE"/>
    <property type="match status" value="1"/>
</dbReference>
<feature type="compositionally biased region" description="Polar residues" evidence="14">
    <location>
        <begin position="526"/>
        <end position="539"/>
    </location>
</feature>
<proteinExistence type="inferred from homology"/>
<dbReference type="HOGENOM" id="CLU_025017_3_1_1"/>
<evidence type="ECO:0000313" key="18">
    <source>
        <dbReference type="Proteomes" id="UP000001514"/>
    </source>
</evidence>
<dbReference type="eggNOG" id="KOG4666">
    <property type="taxonomic scope" value="Eukaryota"/>
</dbReference>
<dbReference type="GO" id="GO:0016020">
    <property type="term" value="C:membrane"/>
    <property type="evidence" value="ECO:0007669"/>
    <property type="project" value="UniProtKB-SubCell"/>
</dbReference>
<dbReference type="PROSITE" id="PS50222">
    <property type="entry name" value="EF_HAND_2"/>
    <property type="match status" value="1"/>
</dbReference>
<dbReference type="OrthoDB" id="272512at2759"/>
<accession>D8SDF0</accession>
<dbReference type="InterPro" id="IPR011992">
    <property type="entry name" value="EF-hand-dom_pair"/>
</dbReference>
<feature type="transmembrane region" description="Helical" evidence="15">
    <location>
        <begin position="67"/>
        <end position="93"/>
    </location>
</feature>
<keyword evidence="13" id="KW-0012">Acyltransferase</keyword>
<dbReference type="KEGG" id="smo:SELMODRAFT_420881"/>
<dbReference type="InParanoid" id="D8SDF0"/>
<dbReference type="PROSITE" id="PS00018">
    <property type="entry name" value="EF_HAND_1"/>
    <property type="match status" value="1"/>
</dbReference>
<evidence type="ECO:0000256" key="15">
    <source>
        <dbReference type="SAM" id="Phobius"/>
    </source>
</evidence>
<evidence type="ECO:0000256" key="7">
    <source>
        <dbReference type="ARBA" id="ARBA00022837"/>
    </source>
</evidence>
<evidence type="ECO:0000256" key="11">
    <source>
        <dbReference type="ARBA" id="ARBA00023209"/>
    </source>
</evidence>
<dbReference type="InterPro" id="IPR002123">
    <property type="entry name" value="Plipid/glycerol_acylTrfase"/>
</dbReference>
<keyword evidence="9" id="KW-0443">Lipid metabolism</keyword>
<dbReference type="InterPro" id="IPR002048">
    <property type="entry name" value="EF_hand_dom"/>
</dbReference>
<dbReference type="GO" id="GO:0008374">
    <property type="term" value="F:O-acyltransferase activity"/>
    <property type="evidence" value="ECO:0007669"/>
    <property type="project" value="InterPro"/>
</dbReference>
<reference evidence="17 18" key="1">
    <citation type="journal article" date="2011" name="Science">
        <title>The Selaginella genome identifies genetic changes associated with the evolution of vascular plants.</title>
        <authorList>
            <person name="Banks J.A."/>
            <person name="Nishiyama T."/>
            <person name="Hasebe M."/>
            <person name="Bowman J.L."/>
            <person name="Gribskov M."/>
            <person name="dePamphilis C."/>
            <person name="Albert V.A."/>
            <person name="Aono N."/>
            <person name="Aoyama T."/>
            <person name="Ambrose B.A."/>
            <person name="Ashton N.W."/>
            <person name="Axtell M.J."/>
            <person name="Barker E."/>
            <person name="Barker M.S."/>
            <person name="Bennetzen J.L."/>
            <person name="Bonawitz N.D."/>
            <person name="Chapple C."/>
            <person name="Cheng C."/>
            <person name="Correa L.G."/>
            <person name="Dacre M."/>
            <person name="DeBarry J."/>
            <person name="Dreyer I."/>
            <person name="Elias M."/>
            <person name="Engstrom E.M."/>
            <person name="Estelle M."/>
            <person name="Feng L."/>
            <person name="Finet C."/>
            <person name="Floyd S.K."/>
            <person name="Frommer W.B."/>
            <person name="Fujita T."/>
            <person name="Gramzow L."/>
            <person name="Gutensohn M."/>
            <person name="Harholt J."/>
            <person name="Hattori M."/>
            <person name="Heyl A."/>
            <person name="Hirai T."/>
            <person name="Hiwatashi Y."/>
            <person name="Ishikawa M."/>
            <person name="Iwata M."/>
            <person name="Karol K.G."/>
            <person name="Koehler B."/>
            <person name="Kolukisaoglu U."/>
            <person name="Kubo M."/>
            <person name="Kurata T."/>
            <person name="Lalonde S."/>
            <person name="Li K."/>
            <person name="Li Y."/>
            <person name="Litt A."/>
            <person name="Lyons E."/>
            <person name="Manning G."/>
            <person name="Maruyama T."/>
            <person name="Michael T.P."/>
            <person name="Mikami K."/>
            <person name="Miyazaki S."/>
            <person name="Morinaga S."/>
            <person name="Murata T."/>
            <person name="Mueller-Roeber B."/>
            <person name="Nelson D.R."/>
            <person name="Obara M."/>
            <person name="Oguri Y."/>
            <person name="Olmstead R.G."/>
            <person name="Onodera N."/>
            <person name="Petersen B.L."/>
            <person name="Pils B."/>
            <person name="Prigge M."/>
            <person name="Rensing S.A."/>
            <person name="Riano-Pachon D.M."/>
            <person name="Roberts A.W."/>
            <person name="Sato Y."/>
            <person name="Scheller H.V."/>
            <person name="Schulz B."/>
            <person name="Schulz C."/>
            <person name="Shakirov E.V."/>
            <person name="Shibagaki N."/>
            <person name="Shinohara N."/>
            <person name="Shippen D.E."/>
            <person name="Soerensen I."/>
            <person name="Sotooka R."/>
            <person name="Sugimoto N."/>
            <person name="Sugita M."/>
            <person name="Sumikawa N."/>
            <person name="Tanurdzic M."/>
            <person name="Theissen G."/>
            <person name="Ulvskov P."/>
            <person name="Wakazuki S."/>
            <person name="Weng J.K."/>
            <person name="Willats W.W."/>
            <person name="Wipf D."/>
            <person name="Wolf P.G."/>
            <person name="Yang L."/>
            <person name="Zimmer A.D."/>
            <person name="Zhu Q."/>
            <person name="Mitros T."/>
            <person name="Hellsten U."/>
            <person name="Loque D."/>
            <person name="Otillar R."/>
            <person name="Salamov A."/>
            <person name="Schmutz J."/>
            <person name="Shapiro H."/>
            <person name="Lindquist E."/>
            <person name="Lucas S."/>
            <person name="Rokhsar D."/>
            <person name="Grigoriev I.V."/>
        </authorList>
    </citation>
    <scope>NUCLEOTIDE SEQUENCE [LARGE SCALE GENOMIC DNA]</scope>
</reference>
<dbReference type="InterPro" id="IPR045252">
    <property type="entry name" value="LPCAT1-like"/>
</dbReference>
<name>D8SDF0_SELML</name>
<keyword evidence="4" id="KW-0444">Lipid biosynthesis</keyword>
<evidence type="ECO:0000256" key="13">
    <source>
        <dbReference type="ARBA" id="ARBA00023315"/>
    </source>
</evidence>
<evidence type="ECO:0000256" key="2">
    <source>
        <dbReference type="ARBA" id="ARBA00005074"/>
    </source>
</evidence>
<evidence type="ECO:0000256" key="1">
    <source>
        <dbReference type="ARBA" id="ARBA00004370"/>
    </source>
</evidence>
<dbReference type="SUPFAM" id="SSF69593">
    <property type="entry name" value="Glycerol-3-phosphate (1)-acyltransferase"/>
    <property type="match status" value="1"/>
</dbReference>
<dbReference type="AlphaFoldDB" id="D8SDF0"/>
<evidence type="ECO:0000256" key="6">
    <source>
        <dbReference type="ARBA" id="ARBA00022692"/>
    </source>
</evidence>
<dbReference type="PANTHER" id="PTHR23063:SF50">
    <property type="entry name" value="PHOSPHOLIPID_GLYCEROL ACYLTRANSFERASE DOMAIN-CONTAINING PROTEIN"/>
    <property type="match status" value="1"/>
</dbReference>
<evidence type="ECO:0000259" key="16">
    <source>
        <dbReference type="PROSITE" id="PS50222"/>
    </source>
</evidence>
<comment type="subcellular location">
    <subcellularLocation>
        <location evidence="1">Membrane</location>
    </subcellularLocation>
</comment>
<dbReference type="OMA" id="WHWITIK"/>
<keyword evidence="12" id="KW-1208">Phospholipid metabolism</keyword>
<dbReference type="GO" id="GO:0008654">
    <property type="term" value="P:phospholipid biosynthetic process"/>
    <property type="evidence" value="ECO:0007669"/>
    <property type="project" value="UniProtKB-KW"/>
</dbReference>